<dbReference type="EMBL" id="CAJGYO010000002">
    <property type="protein sequence ID" value="CAD6209785.1"/>
    <property type="molecule type" value="Genomic_DNA"/>
</dbReference>
<accession>A0A811MLV3</accession>
<dbReference type="Pfam" id="PF23733">
    <property type="entry name" value="GRXCR1-2_C"/>
    <property type="match status" value="1"/>
</dbReference>
<feature type="domain" description="Glutaredoxin" evidence="1">
    <location>
        <begin position="159"/>
        <end position="236"/>
    </location>
</feature>
<proteinExistence type="predicted"/>
<comment type="caution">
    <text evidence="2">The sequence shown here is derived from an EMBL/GenBank/DDBJ whole genome shotgun (WGS) entry which is preliminary data.</text>
</comment>
<dbReference type="AlphaFoldDB" id="A0A811MLV3"/>
<evidence type="ECO:0000313" key="2">
    <source>
        <dbReference type="EMBL" id="CAD6209785.1"/>
    </source>
</evidence>
<dbReference type="InterPro" id="IPR036249">
    <property type="entry name" value="Thioredoxin-like_sf"/>
</dbReference>
<dbReference type="Proteomes" id="UP000604825">
    <property type="component" value="Unassembled WGS sequence"/>
</dbReference>
<evidence type="ECO:0000313" key="3">
    <source>
        <dbReference type="Proteomes" id="UP000604825"/>
    </source>
</evidence>
<reference evidence="2" key="1">
    <citation type="submission" date="2020-10" db="EMBL/GenBank/DDBJ databases">
        <authorList>
            <person name="Han B."/>
            <person name="Lu T."/>
            <person name="Zhao Q."/>
            <person name="Huang X."/>
            <person name="Zhao Y."/>
        </authorList>
    </citation>
    <scope>NUCLEOTIDE SEQUENCE</scope>
</reference>
<dbReference type="InterPro" id="IPR002109">
    <property type="entry name" value="Glutaredoxin"/>
</dbReference>
<gene>
    <name evidence="2" type="ORF">NCGR_LOCUS5959</name>
</gene>
<keyword evidence="3" id="KW-1185">Reference proteome</keyword>
<dbReference type="PROSITE" id="PS51354">
    <property type="entry name" value="GLUTAREDOXIN_2"/>
    <property type="match status" value="1"/>
</dbReference>
<evidence type="ECO:0000259" key="1">
    <source>
        <dbReference type="Pfam" id="PF00462"/>
    </source>
</evidence>
<name>A0A811MLV3_9POAL</name>
<dbReference type="Pfam" id="PF00462">
    <property type="entry name" value="Glutaredoxin"/>
    <property type="match status" value="1"/>
</dbReference>
<dbReference type="Gene3D" id="3.40.30.10">
    <property type="entry name" value="Glutaredoxin"/>
    <property type="match status" value="1"/>
</dbReference>
<sequence>MGCSTSRQARHDLRYCPSPLGALPRSQSFPARCPSDVGVHVVRLTSSTLGSLELDKALPRATEPAAVRAPTRLAPRTPTMTPPNEPEDIDAWALMAGLEDHSPLLAAPFGRHSFSFPVATVPQDLTASAKVTPLPMPRPDAAALVIGGEVKATPPRRAVLYFTSLRGVRATYEDCCLARAILKGYGVRLDERDVSMHRGFRDELHVLLGLGGGALAKCWAPAAPAALPSLFVDGELVGNAEELKRLHEAGALAAKLAGCESAAAAGACDACGDVRFVLCEVCSGSCKVYVDDEDDPEEEGDECGGGGAGFRRCTECNENGIVRCPVCCC</sequence>
<protein>
    <recommendedName>
        <fullName evidence="1">Glutaredoxin domain-containing protein</fullName>
    </recommendedName>
</protein>
<organism evidence="2 3">
    <name type="scientific">Miscanthus lutarioriparius</name>
    <dbReference type="NCBI Taxonomy" id="422564"/>
    <lineage>
        <taxon>Eukaryota</taxon>
        <taxon>Viridiplantae</taxon>
        <taxon>Streptophyta</taxon>
        <taxon>Embryophyta</taxon>
        <taxon>Tracheophyta</taxon>
        <taxon>Spermatophyta</taxon>
        <taxon>Magnoliopsida</taxon>
        <taxon>Liliopsida</taxon>
        <taxon>Poales</taxon>
        <taxon>Poaceae</taxon>
        <taxon>PACMAD clade</taxon>
        <taxon>Panicoideae</taxon>
        <taxon>Andropogonodae</taxon>
        <taxon>Andropogoneae</taxon>
        <taxon>Saccharinae</taxon>
        <taxon>Miscanthus</taxon>
    </lineage>
</organism>
<dbReference type="OrthoDB" id="423313at2759"/>
<dbReference type="PANTHER" id="PTHR45669:SF6">
    <property type="entry name" value="GLUTAREDOXIN FAMILY PROTEIN"/>
    <property type="match status" value="1"/>
</dbReference>
<dbReference type="PANTHER" id="PTHR45669">
    <property type="entry name" value="GLUTAREDOXIN DOMAIN-CONTAINING CYSTEINE-RICH PROTEIN CG12206-RELATED"/>
    <property type="match status" value="1"/>
</dbReference>
<dbReference type="SUPFAM" id="SSF52833">
    <property type="entry name" value="Thioredoxin-like"/>
    <property type="match status" value="1"/>
</dbReference>